<gene>
    <name evidence="1" type="ORF">CLUMA_CG012309</name>
</gene>
<reference evidence="1 2" key="1">
    <citation type="submission" date="2015-04" db="EMBL/GenBank/DDBJ databases">
        <authorList>
            <person name="Syromyatnikov M.Y."/>
            <person name="Popov V.N."/>
        </authorList>
    </citation>
    <scope>NUCLEOTIDE SEQUENCE [LARGE SCALE GENOMIC DNA]</scope>
</reference>
<dbReference type="Proteomes" id="UP000183832">
    <property type="component" value="Unassembled WGS sequence"/>
</dbReference>
<proteinExistence type="predicted"/>
<dbReference type="EMBL" id="CVRI01000048">
    <property type="protein sequence ID" value="CRK98657.1"/>
    <property type="molecule type" value="Genomic_DNA"/>
</dbReference>
<accession>A0A1J1IJN3</accession>
<name>A0A1J1IJN3_9DIPT</name>
<keyword evidence="2" id="KW-1185">Reference proteome</keyword>
<protein>
    <submittedName>
        <fullName evidence="1">CLUMA_CG012309, isoform A</fullName>
    </submittedName>
</protein>
<sequence>MKQILQRKNGKTKQTSRAQLLANKKALRTHGFSSENLAHFSLSADDDTCCTILGFIFAISFEKHYRLRNVM</sequence>
<dbReference type="AlphaFoldDB" id="A0A1J1IJN3"/>
<organism evidence="1 2">
    <name type="scientific">Clunio marinus</name>
    <dbReference type="NCBI Taxonomy" id="568069"/>
    <lineage>
        <taxon>Eukaryota</taxon>
        <taxon>Metazoa</taxon>
        <taxon>Ecdysozoa</taxon>
        <taxon>Arthropoda</taxon>
        <taxon>Hexapoda</taxon>
        <taxon>Insecta</taxon>
        <taxon>Pterygota</taxon>
        <taxon>Neoptera</taxon>
        <taxon>Endopterygota</taxon>
        <taxon>Diptera</taxon>
        <taxon>Nematocera</taxon>
        <taxon>Chironomoidea</taxon>
        <taxon>Chironomidae</taxon>
        <taxon>Clunio</taxon>
    </lineage>
</organism>
<evidence type="ECO:0000313" key="2">
    <source>
        <dbReference type="Proteomes" id="UP000183832"/>
    </source>
</evidence>
<evidence type="ECO:0000313" key="1">
    <source>
        <dbReference type="EMBL" id="CRK98657.1"/>
    </source>
</evidence>